<gene>
    <name evidence="1" type="ORF">SAMN03080601_01147</name>
</gene>
<dbReference type="AlphaFoldDB" id="A0A1T5DWR9"/>
<evidence type="ECO:0000313" key="2">
    <source>
        <dbReference type="Proteomes" id="UP000191055"/>
    </source>
</evidence>
<keyword evidence="2" id="KW-1185">Reference proteome</keyword>
<dbReference type="Proteomes" id="UP000191055">
    <property type="component" value="Unassembled WGS sequence"/>
</dbReference>
<sequence length="40" mass="4527">MANTLDLMDLKYILTLHLDGLSNRKIGSMLRLDKCQCAAF</sequence>
<reference evidence="1 2" key="1">
    <citation type="submission" date="2017-02" db="EMBL/GenBank/DDBJ databases">
        <authorList>
            <person name="Peterson S.W."/>
        </authorList>
    </citation>
    <scope>NUCLEOTIDE SEQUENCE [LARGE SCALE GENOMIC DNA]</scope>
    <source>
        <strain evidence="1 2">DSM 24412</strain>
    </source>
</reference>
<proteinExistence type="predicted"/>
<dbReference type="STRING" id="889453.SAMN03080601_01147"/>
<evidence type="ECO:0000313" key="1">
    <source>
        <dbReference type="EMBL" id="SKB75996.1"/>
    </source>
</evidence>
<organism evidence="1 2">
    <name type="scientific">Alkalitalea saponilacus</name>
    <dbReference type="NCBI Taxonomy" id="889453"/>
    <lineage>
        <taxon>Bacteria</taxon>
        <taxon>Pseudomonadati</taxon>
        <taxon>Bacteroidota</taxon>
        <taxon>Bacteroidia</taxon>
        <taxon>Marinilabiliales</taxon>
        <taxon>Marinilabiliaceae</taxon>
        <taxon>Alkalitalea</taxon>
    </lineage>
</organism>
<accession>A0A1T5DWR9</accession>
<protein>
    <submittedName>
        <fullName evidence="1">Uncharacterized protein</fullName>
    </submittedName>
</protein>
<dbReference type="EMBL" id="FUYV01000005">
    <property type="protein sequence ID" value="SKB75996.1"/>
    <property type="molecule type" value="Genomic_DNA"/>
</dbReference>
<name>A0A1T5DWR9_9BACT</name>